<feature type="region of interest" description="Disordered" evidence="3">
    <location>
        <begin position="176"/>
        <end position="198"/>
    </location>
</feature>
<evidence type="ECO:0000256" key="1">
    <source>
        <dbReference type="ARBA" id="ARBA00007118"/>
    </source>
</evidence>
<evidence type="ECO:0000256" key="2">
    <source>
        <dbReference type="ARBA" id="ARBA00023002"/>
    </source>
</evidence>
<sequence>MIKEAMQQRYAVKQYSAQKLPEGKIQMLKDILRLSPSSVNSQPWQFVFVENQQEKEKFAAASMSSNESKIKNASCLIIFRSKTVDFFEEDMKNYLPEAAINYYKNSLKPLEKHEIQSWIDQQVYIALGVLLTSCAAENIDATPMEGIDNEAYDKLLNDTNYHTLVAATIGIADPEDSNRLSETPKQRDKVEKVIKSIK</sequence>
<dbReference type="InterPro" id="IPR000415">
    <property type="entry name" value="Nitroreductase-like"/>
</dbReference>
<keyword evidence="6" id="KW-1185">Reference proteome</keyword>
<dbReference type="InterPro" id="IPR029479">
    <property type="entry name" value="Nitroreductase"/>
</dbReference>
<evidence type="ECO:0000256" key="3">
    <source>
        <dbReference type="SAM" id="MobiDB-lite"/>
    </source>
</evidence>
<dbReference type="OrthoDB" id="9809288at2"/>
<comment type="similarity">
    <text evidence="1">Belongs to the nitroreductase family.</text>
</comment>
<accession>A0A383U036</accession>
<evidence type="ECO:0000313" key="5">
    <source>
        <dbReference type="EMBL" id="SZD72501.1"/>
    </source>
</evidence>
<keyword evidence="2 5" id="KW-0560">Oxidoreductase</keyword>
<gene>
    <name evidence="5" type="primary">nfnB</name>
    <name evidence="5" type="ORF">SAMEA104719789_00950</name>
</gene>
<protein>
    <submittedName>
        <fullName evidence="5">Oxygen-insensitive NAD(P)H nitroreductase</fullName>
        <ecNumber evidence="5">1.-.-.-</ecNumber>
    </submittedName>
</protein>
<evidence type="ECO:0000259" key="4">
    <source>
        <dbReference type="Pfam" id="PF00881"/>
    </source>
</evidence>
<dbReference type="EMBL" id="UNSC01000003">
    <property type="protein sequence ID" value="SZD72501.1"/>
    <property type="molecule type" value="Genomic_DNA"/>
</dbReference>
<dbReference type="Proteomes" id="UP000262142">
    <property type="component" value="Unassembled WGS sequence"/>
</dbReference>
<dbReference type="SUPFAM" id="SSF55469">
    <property type="entry name" value="FMN-dependent nitroreductase-like"/>
    <property type="match status" value="1"/>
</dbReference>
<dbReference type="PANTHER" id="PTHR43673:SF10">
    <property type="entry name" value="NADH DEHYDROGENASE_NAD(P)H NITROREDUCTASE XCC3605-RELATED"/>
    <property type="match status" value="1"/>
</dbReference>
<proteinExistence type="inferred from homology"/>
<organism evidence="5 6">
    <name type="scientific">Candidatus Ornithobacterium hominis</name>
    <dbReference type="NCBI Taxonomy" id="2497989"/>
    <lineage>
        <taxon>Bacteria</taxon>
        <taxon>Pseudomonadati</taxon>
        <taxon>Bacteroidota</taxon>
        <taxon>Flavobacteriia</taxon>
        <taxon>Flavobacteriales</taxon>
        <taxon>Weeksellaceae</taxon>
        <taxon>Ornithobacterium</taxon>
    </lineage>
</organism>
<feature type="domain" description="Nitroreductase" evidence="4">
    <location>
        <begin position="7"/>
        <end position="170"/>
    </location>
</feature>
<dbReference type="RefSeq" id="WP_119059323.1">
    <property type="nucleotide sequence ID" value="NZ_UNSC01000003.1"/>
</dbReference>
<dbReference type="AlphaFoldDB" id="A0A383U036"/>
<reference evidence="5 6" key="1">
    <citation type="submission" date="2018-09" db="EMBL/GenBank/DDBJ databases">
        <authorList>
            <consortium name="Pathogen Informatics"/>
        </authorList>
    </citation>
    <scope>NUCLEOTIDE SEQUENCE [LARGE SCALE GENOMIC DNA]</scope>
    <source>
        <strain evidence="5 6">OH-22767</strain>
    </source>
</reference>
<dbReference type="GO" id="GO:0016491">
    <property type="term" value="F:oxidoreductase activity"/>
    <property type="evidence" value="ECO:0007669"/>
    <property type="project" value="UniProtKB-KW"/>
</dbReference>
<dbReference type="Pfam" id="PF00881">
    <property type="entry name" value="Nitroreductase"/>
    <property type="match status" value="1"/>
</dbReference>
<dbReference type="EC" id="1.-.-.-" evidence="5"/>
<name>A0A383U036_9FLAO</name>
<evidence type="ECO:0000313" key="6">
    <source>
        <dbReference type="Proteomes" id="UP000262142"/>
    </source>
</evidence>
<dbReference type="Gene3D" id="3.40.109.10">
    <property type="entry name" value="NADH Oxidase"/>
    <property type="match status" value="1"/>
</dbReference>
<dbReference type="PANTHER" id="PTHR43673">
    <property type="entry name" value="NAD(P)H NITROREDUCTASE YDGI-RELATED"/>
    <property type="match status" value="1"/>
</dbReference>